<dbReference type="eggNOG" id="COG0583">
    <property type="taxonomic scope" value="Bacteria"/>
</dbReference>
<proteinExistence type="inferred from homology"/>
<dbReference type="KEGG" id="cph:Cpha266_0437"/>
<dbReference type="InterPro" id="IPR036388">
    <property type="entry name" value="WH-like_DNA-bd_sf"/>
</dbReference>
<comment type="similarity">
    <text evidence="1">Belongs to the LysR transcriptional regulatory family.</text>
</comment>
<organism evidence="6 7">
    <name type="scientific">Chlorobium phaeobacteroides (strain DSM 266 / SMG 266 / 2430)</name>
    <dbReference type="NCBI Taxonomy" id="290317"/>
    <lineage>
        <taxon>Bacteria</taxon>
        <taxon>Pseudomonadati</taxon>
        <taxon>Chlorobiota</taxon>
        <taxon>Chlorobiia</taxon>
        <taxon>Chlorobiales</taxon>
        <taxon>Chlorobiaceae</taxon>
        <taxon>Chlorobium/Pelodictyon group</taxon>
        <taxon>Chlorobium</taxon>
    </lineage>
</organism>
<feature type="domain" description="HTH lysR-type" evidence="5">
    <location>
        <begin position="1"/>
        <end position="58"/>
    </location>
</feature>
<evidence type="ECO:0000313" key="7">
    <source>
        <dbReference type="Proteomes" id="UP000008701"/>
    </source>
</evidence>
<dbReference type="PANTHER" id="PTHR30126:SF39">
    <property type="entry name" value="HTH-TYPE TRANSCRIPTIONAL REGULATOR CYSL"/>
    <property type="match status" value="1"/>
</dbReference>
<keyword evidence="2" id="KW-0805">Transcription regulation</keyword>
<dbReference type="Gene3D" id="1.10.10.10">
    <property type="entry name" value="Winged helix-like DNA-binding domain superfamily/Winged helix DNA-binding domain"/>
    <property type="match status" value="1"/>
</dbReference>
<dbReference type="PRINTS" id="PR00039">
    <property type="entry name" value="HTHLYSR"/>
</dbReference>
<dbReference type="PROSITE" id="PS50931">
    <property type="entry name" value="HTH_LYSR"/>
    <property type="match status" value="1"/>
</dbReference>
<evidence type="ECO:0000256" key="2">
    <source>
        <dbReference type="ARBA" id="ARBA00023015"/>
    </source>
</evidence>
<keyword evidence="4" id="KW-0804">Transcription</keyword>
<dbReference type="EMBL" id="CP000492">
    <property type="protein sequence ID" value="ABL64495.1"/>
    <property type="molecule type" value="Genomic_DNA"/>
</dbReference>
<dbReference type="Gene3D" id="3.40.190.10">
    <property type="entry name" value="Periplasmic binding protein-like II"/>
    <property type="match status" value="1"/>
</dbReference>
<dbReference type="STRING" id="290317.Cpha266_0437"/>
<dbReference type="Proteomes" id="UP000008701">
    <property type="component" value="Chromosome"/>
</dbReference>
<reference evidence="6 7" key="1">
    <citation type="submission" date="2006-12" db="EMBL/GenBank/DDBJ databases">
        <title>Complete sequence of Chlorobium phaeobacteroides DSM 266.</title>
        <authorList>
            <consortium name="US DOE Joint Genome Institute"/>
            <person name="Copeland A."/>
            <person name="Lucas S."/>
            <person name="Lapidus A."/>
            <person name="Barry K."/>
            <person name="Detter J.C."/>
            <person name="Glavina del Rio T."/>
            <person name="Hammon N."/>
            <person name="Israni S."/>
            <person name="Pitluck S."/>
            <person name="Goltsman E."/>
            <person name="Schmutz J."/>
            <person name="Larimer F."/>
            <person name="Land M."/>
            <person name="Hauser L."/>
            <person name="Mikhailova N."/>
            <person name="Li T."/>
            <person name="Overmann J."/>
            <person name="Bryant D.A."/>
            <person name="Richardson P."/>
        </authorList>
    </citation>
    <scope>NUCLEOTIDE SEQUENCE [LARGE SCALE GENOMIC DNA]</scope>
    <source>
        <strain evidence="6 7">DSM 266</strain>
    </source>
</reference>
<dbReference type="OrthoDB" id="9785745at2"/>
<dbReference type="GO" id="GO:0003700">
    <property type="term" value="F:DNA-binding transcription factor activity"/>
    <property type="evidence" value="ECO:0007669"/>
    <property type="project" value="InterPro"/>
</dbReference>
<dbReference type="InterPro" id="IPR005119">
    <property type="entry name" value="LysR_subst-bd"/>
</dbReference>
<evidence type="ECO:0000256" key="4">
    <source>
        <dbReference type="ARBA" id="ARBA00023163"/>
    </source>
</evidence>
<dbReference type="SUPFAM" id="SSF46785">
    <property type="entry name" value="Winged helix' DNA-binding domain"/>
    <property type="match status" value="1"/>
</dbReference>
<dbReference type="AlphaFoldDB" id="A1BDL8"/>
<dbReference type="Pfam" id="PF03466">
    <property type="entry name" value="LysR_substrate"/>
    <property type="match status" value="1"/>
</dbReference>
<sequence>MFDYRLKVFDTVARRLSFTKAAEELCITQPAVTKHIKELEKQFRLRLFERAGNRIALTQGGLMVLKHTSILRDISKQLEYEISMLHESRRGTLNLGASTTIAQYVLPPLLARFHGIYQDVQLHMLNTNTEQIEQALLRKEIEPGIIEGDSKRREINYTPFARDEIVLIGRKKKKYLSISFK</sequence>
<name>A1BDL8_CHLPD</name>
<evidence type="ECO:0000256" key="3">
    <source>
        <dbReference type="ARBA" id="ARBA00023125"/>
    </source>
</evidence>
<evidence type="ECO:0000259" key="5">
    <source>
        <dbReference type="PROSITE" id="PS50931"/>
    </source>
</evidence>
<keyword evidence="3" id="KW-0238">DNA-binding</keyword>
<keyword evidence="7" id="KW-1185">Reference proteome</keyword>
<accession>A1BDL8</accession>
<protein>
    <submittedName>
        <fullName evidence="6">Transcriptional regulator, LysR family</fullName>
    </submittedName>
</protein>
<dbReference type="SUPFAM" id="SSF53850">
    <property type="entry name" value="Periplasmic binding protein-like II"/>
    <property type="match status" value="1"/>
</dbReference>
<dbReference type="Pfam" id="PF00126">
    <property type="entry name" value="HTH_1"/>
    <property type="match status" value="1"/>
</dbReference>
<evidence type="ECO:0000313" key="6">
    <source>
        <dbReference type="EMBL" id="ABL64495.1"/>
    </source>
</evidence>
<dbReference type="RefSeq" id="WP_011744328.1">
    <property type="nucleotide sequence ID" value="NC_008639.1"/>
</dbReference>
<dbReference type="InterPro" id="IPR036390">
    <property type="entry name" value="WH_DNA-bd_sf"/>
</dbReference>
<evidence type="ECO:0000256" key="1">
    <source>
        <dbReference type="ARBA" id="ARBA00009437"/>
    </source>
</evidence>
<gene>
    <name evidence="6" type="ordered locus">Cpha266_0437</name>
</gene>
<dbReference type="HOGENOM" id="CLU_1486546_0_0_10"/>
<dbReference type="InterPro" id="IPR000847">
    <property type="entry name" value="LysR_HTH_N"/>
</dbReference>
<dbReference type="GO" id="GO:0000976">
    <property type="term" value="F:transcription cis-regulatory region binding"/>
    <property type="evidence" value="ECO:0007669"/>
    <property type="project" value="TreeGrafter"/>
</dbReference>
<dbReference type="PANTHER" id="PTHR30126">
    <property type="entry name" value="HTH-TYPE TRANSCRIPTIONAL REGULATOR"/>
    <property type="match status" value="1"/>
</dbReference>